<evidence type="ECO:0000313" key="2">
    <source>
        <dbReference type="EMBL" id="EHQ06289.1"/>
    </source>
</evidence>
<keyword evidence="1" id="KW-0472">Membrane</keyword>
<keyword evidence="1" id="KW-0812">Transmembrane</keyword>
<gene>
    <name evidence="2" type="ORF">Lepil_1603</name>
</gene>
<sequence length="216" mass="24461">MKKWLKRYGILFFISLHGYFLIIMHYFFQKDVSYAAVIAIAIAVAPWILTIIRRLELPQGWAVEFRVEEELREIQERAIKSGLVKENQKTGASYSFQTVLDTDHRLALAGLRIEIESRLRKIADSYGINTNHKGVGHLIRDLSGKGSITEEQIAVIRDLLGLLNRAIHADDIDLTSAQWAANEGAALLNGLDRLSASRAERRVETKKTVRRPTRPG</sequence>
<keyword evidence="1" id="KW-1133">Transmembrane helix</keyword>
<feature type="transmembrane region" description="Helical" evidence="1">
    <location>
        <begin position="34"/>
        <end position="52"/>
    </location>
</feature>
<keyword evidence="3" id="KW-1185">Reference proteome</keyword>
<dbReference type="RefSeq" id="WP_002771677.1">
    <property type="nucleotide sequence ID" value="NZ_JH597773.1"/>
</dbReference>
<dbReference type="AlphaFoldDB" id="H2CBB8"/>
<dbReference type="HOGENOM" id="CLU_1276352_0_0_12"/>
<organism evidence="2 3">
    <name type="scientific">Leptonema illini DSM 21528</name>
    <dbReference type="NCBI Taxonomy" id="929563"/>
    <lineage>
        <taxon>Bacteria</taxon>
        <taxon>Pseudomonadati</taxon>
        <taxon>Spirochaetota</taxon>
        <taxon>Spirochaetia</taxon>
        <taxon>Leptospirales</taxon>
        <taxon>Leptospiraceae</taxon>
        <taxon>Leptonema</taxon>
    </lineage>
</organism>
<accession>H2CBB8</accession>
<reference evidence="2 3" key="1">
    <citation type="submission" date="2011-10" db="EMBL/GenBank/DDBJ databases">
        <title>The Improved High-Quality Draft genome of Leptonema illini DSM 21528.</title>
        <authorList>
            <consortium name="US DOE Joint Genome Institute (JGI-PGF)"/>
            <person name="Lucas S."/>
            <person name="Copeland A."/>
            <person name="Lapidus A."/>
            <person name="Glavina del Rio T."/>
            <person name="Dalin E."/>
            <person name="Tice H."/>
            <person name="Bruce D."/>
            <person name="Goodwin L."/>
            <person name="Pitluck S."/>
            <person name="Peters L."/>
            <person name="Mikhailova N."/>
            <person name="Held B."/>
            <person name="Kyrpides N."/>
            <person name="Mavromatis K."/>
            <person name="Ivanova N."/>
            <person name="Markowitz V."/>
            <person name="Cheng J.-F."/>
            <person name="Hugenholtz P."/>
            <person name="Woyke T."/>
            <person name="Wu D."/>
            <person name="Gronow S."/>
            <person name="Wellnitz S."/>
            <person name="Brambilla E.-M."/>
            <person name="Klenk H.-P."/>
            <person name="Eisen J.A."/>
        </authorList>
    </citation>
    <scope>NUCLEOTIDE SEQUENCE [LARGE SCALE GENOMIC DNA]</scope>
    <source>
        <strain evidence="2 3">DSM 21528</strain>
    </source>
</reference>
<dbReference type="Proteomes" id="UP000005737">
    <property type="component" value="Unassembled WGS sequence"/>
</dbReference>
<evidence type="ECO:0000313" key="3">
    <source>
        <dbReference type="Proteomes" id="UP000005737"/>
    </source>
</evidence>
<protein>
    <recommendedName>
        <fullName evidence="4">DUF4145 domain-containing protein</fullName>
    </recommendedName>
</protein>
<proteinExistence type="predicted"/>
<name>H2CBB8_9LEPT</name>
<dbReference type="EMBL" id="JH597773">
    <property type="protein sequence ID" value="EHQ06289.1"/>
    <property type="molecule type" value="Genomic_DNA"/>
</dbReference>
<feature type="transmembrane region" description="Helical" evidence="1">
    <location>
        <begin position="7"/>
        <end position="28"/>
    </location>
</feature>
<evidence type="ECO:0000256" key="1">
    <source>
        <dbReference type="SAM" id="Phobius"/>
    </source>
</evidence>
<evidence type="ECO:0008006" key="4">
    <source>
        <dbReference type="Google" id="ProtNLM"/>
    </source>
</evidence>